<evidence type="ECO:0000259" key="26">
    <source>
        <dbReference type="PROSITE" id="PS50026"/>
    </source>
</evidence>
<dbReference type="CDD" id="cd00028">
    <property type="entry name" value="B_lectin"/>
    <property type="match status" value="1"/>
</dbReference>
<keyword evidence="2 20" id="KW-0723">Serine/threonine-protein kinase</keyword>
<dbReference type="InterPro" id="IPR017441">
    <property type="entry name" value="Protein_kinase_ATP_BS"/>
</dbReference>
<keyword evidence="12 23" id="KW-1133">Transmembrane helix</keyword>
<evidence type="ECO:0000256" key="22">
    <source>
        <dbReference type="PROSITE-ProRule" id="PRU10141"/>
    </source>
</evidence>
<evidence type="ECO:0000259" key="27">
    <source>
        <dbReference type="PROSITE" id="PS50927"/>
    </source>
</evidence>
<dbReference type="FunFam" id="3.30.200.20:FF:000059">
    <property type="entry name" value="S-receptor-like serine/threonine-protein kinase"/>
    <property type="match status" value="1"/>
</dbReference>
<dbReference type="PIRSF" id="PIRSF000641">
    <property type="entry name" value="SRK"/>
    <property type="match status" value="1"/>
</dbReference>
<evidence type="ECO:0000256" key="1">
    <source>
        <dbReference type="ARBA" id="ARBA00004479"/>
    </source>
</evidence>
<sequence length="780" mass="87852">METRLLLLRAALPLFILCLSAPAGGREFLSLRSGDSLSPEEVEDVLVSPKRTFSGGFHEVGTNAYCFSVWFTSSVDKTVVWMANRDSPVNGRLSTVRLEKRGNLVLKDADGSRVWETAASLPAATSVELSETGNLVLLNQTRGVIWESFASPTDTLLPLQPLTKGNKLVSRSGPGSYSSGYYSLRFSDDNVLKMVYDAPKVTSVYWPKPDISTFDSGRFPYNSRRIAMFDSLGHFSSTDKLKFNSSDDTPGRWRRLTLDYDGMARLYTLNGSGNWEVTWKPELHACNVHGLCGTYGICVYSPEPSCQCPPGFRMIDPSDWSRGCSPPSPPKCNSSEIDFLVLQHTDYFGYDLETYGEKVSFEDCRNRCLSDCKCKGLAYKLNGTGNCYPKFNLLNGYQMPDYPTVMLIKVSEKETTLIGDGEALNCTEQRSVLLNQYSESESQSPYLKYLVAFVAAAGVVEGMCILFGWWWIDRIHRREKESTMGYQALMLGFKRFTYAELKIATHNFREEIGRGGFGTVFKGVLSDDRVVAVKRLEVVSQGEPEFWAEVTFIGRINHMNLLKMWGFCAEGKHRLLVYEFMENGSVDKILFSRYAASLGWKKRFDIAMGTAKGLCYLHEECLEWILHCDIKPQNILLDENFRPKVGDFGMSKLIEKNNLKYRFSTVRGTRGYLAPEWMINQEITAKADVFSYGVVLLELVTGKSAADFHEDVHNLIQWAQSKLRQGDEMGIVDTSLAGDVNEEQLRRVVKVILMCLEVEKDRRPSMSTVVKALQGDDDDC</sequence>
<evidence type="ECO:0000256" key="15">
    <source>
        <dbReference type="ARBA" id="ARBA00023157"/>
    </source>
</evidence>
<dbReference type="Proteomes" id="UP000663760">
    <property type="component" value="Chromosome 1"/>
</dbReference>
<keyword evidence="16" id="KW-0675">Receptor</keyword>
<evidence type="ECO:0000259" key="28">
    <source>
        <dbReference type="PROSITE" id="PS50948"/>
    </source>
</evidence>
<evidence type="ECO:0000313" key="29">
    <source>
        <dbReference type="EMBL" id="CAA7389793.1"/>
    </source>
</evidence>
<evidence type="ECO:0000256" key="10">
    <source>
        <dbReference type="ARBA" id="ARBA00022777"/>
    </source>
</evidence>
<dbReference type="PROSITE" id="PS50011">
    <property type="entry name" value="PROTEIN_KINASE_DOM"/>
    <property type="match status" value="1"/>
</dbReference>
<dbReference type="GO" id="GO:0004674">
    <property type="term" value="F:protein serine/threonine kinase activity"/>
    <property type="evidence" value="ECO:0007669"/>
    <property type="project" value="UniProtKB-KW"/>
</dbReference>
<dbReference type="PANTHER" id="PTHR47974">
    <property type="entry name" value="OS07G0415500 PROTEIN"/>
    <property type="match status" value="1"/>
</dbReference>
<evidence type="ECO:0000256" key="24">
    <source>
        <dbReference type="SAM" id="SignalP"/>
    </source>
</evidence>
<feature type="domain" description="EGF-like" evidence="26">
    <location>
        <begin position="282"/>
        <end position="318"/>
    </location>
</feature>
<gene>
    <name evidence="29" type="ORF">SI8410_01001767</name>
</gene>
<feature type="transmembrane region" description="Helical" evidence="23">
    <location>
        <begin position="449"/>
        <end position="472"/>
    </location>
</feature>
<keyword evidence="4" id="KW-0348">Hemagglutinin</keyword>
<evidence type="ECO:0000256" key="8">
    <source>
        <dbReference type="ARBA" id="ARBA00022737"/>
    </source>
</evidence>
<evidence type="ECO:0000256" key="9">
    <source>
        <dbReference type="ARBA" id="ARBA00022741"/>
    </source>
</evidence>
<dbReference type="Gene3D" id="3.30.200.20">
    <property type="entry name" value="Phosphorylase Kinase, domain 1"/>
    <property type="match status" value="1"/>
</dbReference>
<dbReference type="PROSITE" id="PS50026">
    <property type="entry name" value="EGF_3"/>
    <property type="match status" value="1"/>
</dbReference>
<dbReference type="InterPro" id="IPR000719">
    <property type="entry name" value="Prot_kinase_dom"/>
</dbReference>
<evidence type="ECO:0000256" key="6">
    <source>
        <dbReference type="ARBA" id="ARBA00022692"/>
    </source>
</evidence>
<evidence type="ECO:0000256" key="21">
    <source>
        <dbReference type="PROSITE-ProRule" id="PRU00076"/>
    </source>
</evidence>
<comment type="catalytic activity">
    <reaction evidence="18 20">
        <text>L-threonyl-[protein] + ATP = O-phospho-L-threonyl-[protein] + ADP + H(+)</text>
        <dbReference type="Rhea" id="RHEA:46608"/>
        <dbReference type="Rhea" id="RHEA-COMP:11060"/>
        <dbReference type="Rhea" id="RHEA-COMP:11605"/>
        <dbReference type="ChEBI" id="CHEBI:15378"/>
        <dbReference type="ChEBI" id="CHEBI:30013"/>
        <dbReference type="ChEBI" id="CHEBI:30616"/>
        <dbReference type="ChEBI" id="CHEBI:61977"/>
        <dbReference type="ChEBI" id="CHEBI:456216"/>
        <dbReference type="EC" id="2.7.11.1"/>
    </reaction>
</comment>
<dbReference type="SUPFAM" id="SSF51110">
    <property type="entry name" value="alpha-D-mannose-specific plant lectins"/>
    <property type="match status" value="1"/>
</dbReference>
<dbReference type="FunFam" id="1.10.510.10:FF:000384">
    <property type="entry name" value="G-type lectin S-receptor-like serine/threonine-protein kinase"/>
    <property type="match status" value="1"/>
</dbReference>
<name>A0A7I8K096_SPIIN</name>
<keyword evidence="6 23" id="KW-0812">Transmembrane</keyword>
<evidence type="ECO:0000256" key="19">
    <source>
        <dbReference type="ARBA" id="ARBA00048679"/>
    </source>
</evidence>
<keyword evidence="5 20" id="KW-0808">Transferase</keyword>
<evidence type="ECO:0000256" key="18">
    <source>
        <dbReference type="ARBA" id="ARBA00047899"/>
    </source>
</evidence>
<comment type="similarity">
    <text evidence="20">Belongs to the protein kinase superfamily. Ser/Thr protein kinase family.</text>
</comment>
<reference evidence="29" key="1">
    <citation type="submission" date="2020-02" db="EMBL/GenBank/DDBJ databases">
        <authorList>
            <person name="Scholz U."/>
            <person name="Mascher M."/>
            <person name="Fiebig A."/>
        </authorList>
    </citation>
    <scope>NUCLEOTIDE SEQUENCE</scope>
</reference>
<dbReference type="GO" id="GO:0048544">
    <property type="term" value="P:recognition of pollen"/>
    <property type="evidence" value="ECO:0007669"/>
    <property type="project" value="InterPro"/>
</dbReference>
<dbReference type="InterPro" id="IPR000858">
    <property type="entry name" value="S_locus_glycoprot_dom"/>
</dbReference>
<keyword evidence="10 20" id="KW-0418">Kinase</keyword>
<dbReference type="CDD" id="cd00053">
    <property type="entry name" value="EGF"/>
    <property type="match status" value="1"/>
</dbReference>
<dbReference type="OrthoDB" id="619632at2759"/>
<evidence type="ECO:0000256" key="20">
    <source>
        <dbReference type="PIRNR" id="PIRNR000641"/>
    </source>
</evidence>
<keyword evidence="9 20" id="KW-0547">Nucleotide-binding</keyword>
<feature type="signal peptide" evidence="24">
    <location>
        <begin position="1"/>
        <end position="25"/>
    </location>
</feature>
<feature type="chain" id="PRO_5029740407" description="Receptor-like serine/threonine-protein kinase" evidence="24">
    <location>
        <begin position="26"/>
        <end position="780"/>
    </location>
</feature>
<evidence type="ECO:0000256" key="14">
    <source>
        <dbReference type="ARBA" id="ARBA00023136"/>
    </source>
</evidence>
<keyword evidence="15" id="KW-1015">Disulfide bond</keyword>
<evidence type="ECO:0000256" key="13">
    <source>
        <dbReference type="ARBA" id="ARBA00023035"/>
    </source>
</evidence>
<keyword evidence="13" id="KW-0430">Lectin</keyword>
<dbReference type="GO" id="GO:0051707">
    <property type="term" value="P:response to other organism"/>
    <property type="evidence" value="ECO:0007669"/>
    <property type="project" value="UniProtKB-ARBA"/>
</dbReference>
<comment type="catalytic activity">
    <reaction evidence="19 20">
        <text>L-seryl-[protein] + ATP = O-phospho-L-seryl-[protein] + ADP + H(+)</text>
        <dbReference type="Rhea" id="RHEA:17989"/>
        <dbReference type="Rhea" id="RHEA-COMP:9863"/>
        <dbReference type="Rhea" id="RHEA-COMP:11604"/>
        <dbReference type="ChEBI" id="CHEBI:15378"/>
        <dbReference type="ChEBI" id="CHEBI:29999"/>
        <dbReference type="ChEBI" id="CHEBI:30616"/>
        <dbReference type="ChEBI" id="CHEBI:83421"/>
        <dbReference type="ChEBI" id="CHEBI:456216"/>
        <dbReference type="EC" id="2.7.11.1"/>
    </reaction>
</comment>
<dbReference type="InterPro" id="IPR024171">
    <property type="entry name" value="SRK-like_kinase"/>
</dbReference>
<dbReference type="Pfam" id="PF08276">
    <property type="entry name" value="PAN_2"/>
    <property type="match status" value="1"/>
</dbReference>
<protein>
    <recommendedName>
        <fullName evidence="20">Receptor-like serine/threonine-protein kinase</fullName>
        <ecNumber evidence="20">2.7.11.1</ecNumber>
    </recommendedName>
</protein>
<dbReference type="EC" id="2.7.11.1" evidence="20"/>
<evidence type="ECO:0000256" key="11">
    <source>
        <dbReference type="ARBA" id="ARBA00022840"/>
    </source>
</evidence>
<organism evidence="29 30">
    <name type="scientific">Spirodela intermedia</name>
    <name type="common">Intermediate duckweed</name>
    <dbReference type="NCBI Taxonomy" id="51605"/>
    <lineage>
        <taxon>Eukaryota</taxon>
        <taxon>Viridiplantae</taxon>
        <taxon>Streptophyta</taxon>
        <taxon>Embryophyta</taxon>
        <taxon>Tracheophyta</taxon>
        <taxon>Spermatophyta</taxon>
        <taxon>Magnoliopsida</taxon>
        <taxon>Liliopsida</taxon>
        <taxon>Araceae</taxon>
        <taxon>Lemnoideae</taxon>
        <taxon>Spirodela</taxon>
    </lineage>
</organism>
<dbReference type="SUPFAM" id="SSF56112">
    <property type="entry name" value="Protein kinase-like (PK-like)"/>
    <property type="match status" value="1"/>
</dbReference>
<keyword evidence="30" id="KW-1185">Reference proteome</keyword>
<dbReference type="Gene3D" id="1.10.510.10">
    <property type="entry name" value="Transferase(Phosphotransferase) domain 1"/>
    <property type="match status" value="1"/>
</dbReference>
<feature type="domain" description="Protein kinase" evidence="25">
    <location>
        <begin position="506"/>
        <end position="780"/>
    </location>
</feature>
<keyword evidence="7 24" id="KW-0732">Signal</keyword>
<comment type="caution">
    <text evidence="21">Lacks conserved residue(s) required for the propagation of feature annotation.</text>
</comment>
<evidence type="ECO:0000313" key="30">
    <source>
        <dbReference type="Proteomes" id="UP000663760"/>
    </source>
</evidence>
<keyword evidence="14 23" id="KW-0472">Membrane</keyword>
<dbReference type="GO" id="GO:0005524">
    <property type="term" value="F:ATP binding"/>
    <property type="evidence" value="ECO:0007669"/>
    <property type="project" value="UniProtKB-UniRule"/>
</dbReference>
<evidence type="ECO:0000256" key="5">
    <source>
        <dbReference type="ARBA" id="ARBA00022679"/>
    </source>
</evidence>
<evidence type="ECO:0000256" key="16">
    <source>
        <dbReference type="ARBA" id="ARBA00023170"/>
    </source>
</evidence>
<dbReference type="InterPro" id="IPR036426">
    <property type="entry name" value="Bulb-type_lectin_dom_sf"/>
</dbReference>
<keyword evidence="17" id="KW-0325">Glycoprotein</keyword>
<dbReference type="PROSITE" id="PS00108">
    <property type="entry name" value="PROTEIN_KINASE_ST"/>
    <property type="match status" value="1"/>
</dbReference>
<dbReference type="InterPro" id="IPR011009">
    <property type="entry name" value="Kinase-like_dom_sf"/>
</dbReference>
<dbReference type="PANTHER" id="PTHR47974:SF4">
    <property type="entry name" value="RECEPTOR-LIKE SERINE_THREONINE-PROTEIN KINASE"/>
    <property type="match status" value="1"/>
</dbReference>
<evidence type="ECO:0000256" key="7">
    <source>
        <dbReference type="ARBA" id="ARBA00022729"/>
    </source>
</evidence>
<dbReference type="Pfam" id="PF00069">
    <property type="entry name" value="Pkinase"/>
    <property type="match status" value="1"/>
</dbReference>
<dbReference type="AlphaFoldDB" id="A0A7I8K096"/>
<evidence type="ECO:0000256" key="12">
    <source>
        <dbReference type="ARBA" id="ARBA00022989"/>
    </source>
</evidence>
<dbReference type="SMART" id="SM00220">
    <property type="entry name" value="S_TKc"/>
    <property type="match status" value="1"/>
</dbReference>
<dbReference type="GO" id="GO:0016020">
    <property type="term" value="C:membrane"/>
    <property type="evidence" value="ECO:0007669"/>
    <property type="project" value="UniProtKB-SubCell"/>
</dbReference>
<keyword evidence="3 21" id="KW-0245">EGF-like domain</keyword>
<feature type="domain" description="Apple" evidence="28">
    <location>
        <begin position="332"/>
        <end position="411"/>
    </location>
</feature>
<evidence type="ECO:0000256" key="2">
    <source>
        <dbReference type="ARBA" id="ARBA00022527"/>
    </source>
</evidence>
<dbReference type="CDD" id="cd14066">
    <property type="entry name" value="STKc_IRAK"/>
    <property type="match status" value="1"/>
</dbReference>
<dbReference type="Pfam" id="PF01453">
    <property type="entry name" value="B_lectin"/>
    <property type="match status" value="1"/>
</dbReference>
<keyword evidence="13" id="KW-0465">Mannose-binding</keyword>
<keyword evidence="8" id="KW-0677">Repeat</keyword>
<dbReference type="CDD" id="cd01098">
    <property type="entry name" value="PAN_AP_plant"/>
    <property type="match status" value="1"/>
</dbReference>
<dbReference type="InterPro" id="IPR001480">
    <property type="entry name" value="Bulb-type_lectin_dom"/>
</dbReference>
<dbReference type="PROSITE" id="PS50948">
    <property type="entry name" value="PAN"/>
    <property type="match status" value="1"/>
</dbReference>
<dbReference type="InterPro" id="IPR008271">
    <property type="entry name" value="Ser/Thr_kinase_AS"/>
</dbReference>
<evidence type="ECO:0000256" key="3">
    <source>
        <dbReference type="ARBA" id="ARBA00022536"/>
    </source>
</evidence>
<comment type="subcellular location">
    <subcellularLocation>
        <location evidence="1">Membrane</location>
        <topology evidence="1">Single-pass type I membrane protein</topology>
    </subcellularLocation>
</comment>
<evidence type="ECO:0000256" key="17">
    <source>
        <dbReference type="ARBA" id="ARBA00023180"/>
    </source>
</evidence>
<evidence type="ECO:0000259" key="25">
    <source>
        <dbReference type="PROSITE" id="PS50011"/>
    </source>
</evidence>
<dbReference type="Pfam" id="PF00954">
    <property type="entry name" value="S_locus_glycop"/>
    <property type="match status" value="1"/>
</dbReference>
<dbReference type="SMART" id="SM00108">
    <property type="entry name" value="B_lectin"/>
    <property type="match status" value="1"/>
</dbReference>
<dbReference type="EMBL" id="LR746264">
    <property type="protein sequence ID" value="CAA7389793.1"/>
    <property type="molecule type" value="Genomic_DNA"/>
</dbReference>
<dbReference type="PROSITE" id="PS00107">
    <property type="entry name" value="PROTEIN_KINASE_ATP"/>
    <property type="match status" value="1"/>
</dbReference>
<dbReference type="InterPro" id="IPR003609">
    <property type="entry name" value="Pan_app"/>
</dbReference>
<dbReference type="GO" id="GO:0005537">
    <property type="term" value="F:D-mannose binding"/>
    <property type="evidence" value="ECO:0007669"/>
    <property type="project" value="UniProtKB-KW"/>
</dbReference>
<dbReference type="PROSITE" id="PS50927">
    <property type="entry name" value="BULB_LECTIN"/>
    <property type="match status" value="1"/>
</dbReference>
<keyword evidence="11 20" id="KW-0067">ATP-binding</keyword>
<feature type="domain" description="Bulb-type lectin" evidence="27">
    <location>
        <begin position="28"/>
        <end position="150"/>
    </location>
</feature>
<proteinExistence type="inferred from homology"/>
<dbReference type="InterPro" id="IPR000742">
    <property type="entry name" value="EGF"/>
</dbReference>
<accession>A0A7I8K096</accession>
<evidence type="ECO:0000256" key="23">
    <source>
        <dbReference type="SAM" id="Phobius"/>
    </source>
</evidence>
<feature type="binding site" evidence="22">
    <location>
        <position position="534"/>
    </location>
    <ligand>
        <name>ATP</name>
        <dbReference type="ChEBI" id="CHEBI:30616"/>
    </ligand>
</feature>
<dbReference type="FunFam" id="2.90.10.10:FF:000006">
    <property type="entry name" value="Serine/threonine-protein kinase"/>
    <property type="match status" value="1"/>
</dbReference>
<evidence type="ECO:0000256" key="4">
    <source>
        <dbReference type="ARBA" id="ARBA00022546"/>
    </source>
</evidence>
<dbReference type="Gene3D" id="2.90.10.10">
    <property type="entry name" value="Bulb-type lectin domain"/>
    <property type="match status" value="1"/>
</dbReference>